<dbReference type="GO" id="GO:0005634">
    <property type="term" value="C:nucleus"/>
    <property type="evidence" value="ECO:0007669"/>
    <property type="project" value="UniProtKB-SubCell"/>
</dbReference>
<protein>
    <submittedName>
        <fullName evidence="3">Uncharacterized protein</fullName>
    </submittedName>
</protein>
<evidence type="ECO:0000313" key="4">
    <source>
        <dbReference type="Proteomes" id="UP000053558"/>
    </source>
</evidence>
<evidence type="ECO:0000256" key="2">
    <source>
        <dbReference type="ARBA" id="ARBA00023242"/>
    </source>
</evidence>
<dbReference type="KEGG" id="cput:CONPUDRAFT_100271"/>
<dbReference type="Pfam" id="PF11951">
    <property type="entry name" value="Fungal_trans_2"/>
    <property type="match status" value="1"/>
</dbReference>
<proteinExistence type="predicted"/>
<comment type="subcellular location">
    <subcellularLocation>
        <location evidence="1">Nucleus</location>
    </subcellularLocation>
</comment>
<sequence>MTESGLGVPAILAMKMTMWFDIMASMTRSTIPEHLLFYRHLIHGGGWWSDCSGSNDPDLKIDNLTGCPADVLLCIAEITKLAHWKVQESRTRTLSVTQLIARGNIIESNLRMGEQASNQSGYGAMSRPSMSTGLPGMTLRTDTQAMVASIYREAAILYLHSVLSECHPGVPEISRSVAEIKRKLENIMPSYMDRTLIFPIFIVSCLSSDPVSLEVLKGRTLRLQEPFMNCHRTQHAIEAVWIRRATNGGQSVDWRESLRQVGSDLLLV</sequence>
<accession>A0A5M3MYS9</accession>
<organism evidence="3 4">
    <name type="scientific">Coniophora puteana (strain RWD-64-598)</name>
    <name type="common">Brown rot fungus</name>
    <dbReference type="NCBI Taxonomy" id="741705"/>
    <lineage>
        <taxon>Eukaryota</taxon>
        <taxon>Fungi</taxon>
        <taxon>Dikarya</taxon>
        <taxon>Basidiomycota</taxon>
        <taxon>Agaricomycotina</taxon>
        <taxon>Agaricomycetes</taxon>
        <taxon>Agaricomycetidae</taxon>
        <taxon>Boletales</taxon>
        <taxon>Coniophorineae</taxon>
        <taxon>Coniophoraceae</taxon>
        <taxon>Coniophora</taxon>
    </lineage>
</organism>
<dbReference type="EMBL" id="JH711575">
    <property type="protein sequence ID" value="EIW84308.1"/>
    <property type="molecule type" value="Genomic_DNA"/>
</dbReference>
<dbReference type="GeneID" id="19198219"/>
<keyword evidence="2" id="KW-0539">Nucleus</keyword>
<dbReference type="OMA" id="THIFACA"/>
<dbReference type="PANTHER" id="PTHR37534:SF46">
    <property type="entry name" value="ZN(II)2CYS6 TRANSCRIPTION FACTOR (EUROFUNG)"/>
    <property type="match status" value="1"/>
</dbReference>
<dbReference type="AlphaFoldDB" id="A0A5M3MYS9"/>
<dbReference type="InterPro" id="IPR021858">
    <property type="entry name" value="Fun_TF"/>
</dbReference>
<dbReference type="RefSeq" id="XP_007766040.1">
    <property type="nucleotide sequence ID" value="XM_007767850.1"/>
</dbReference>
<comment type="caution">
    <text evidence="3">The sequence shown here is derived from an EMBL/GenBank/DDBJ whole genome shotgun (WGS) entry which is preliminary data.</text>
</comment>
<reference evidence="4" key="1">
    <citation type="journal article" date="2012" name="Science">
        <title>The Paleozoic origin of enzymatic lignin decomposition reconstructed from 31 fungal genomes.</title>
        <authorList>
            <person name="Floudas D."/>
            <person name="Binder M."/>
            <person name="Riley R."/>
            <person name="Barry K."/>
            <person name="Blanchette R.A."/>
            <person name="Henrissat B."/>
            <person name="Martinez A.T."/>
            <person name="Otillar R."/>
            <person name="Spatafora J.W."/>
            <person name="Yadav J.S."/>
            <person name="Aerts A."/>
            <person name="Benoit I."/>
            <person name="Boyd A."/>
            <person name="Carlson A."/>
            <person name="Copeland A."/>
            <person name="Coutinho P.M."/>
            <person name="de Vries R.P."/>
            <person name="Ferreira P."/>
            <person name="Findley K."/>
            <person name="Foster B."/>
            <person name="Gaskell J."/>
            <person name="Glotzer D."/>
            <person name="Gorecki P."/>
            <person name="Heitman J."/>
            <person name="Hesse C."/>
            <person name="Hori C."/>
            <person name="Igarashi K."/>
            <person name="Jurgens J.A."/>
            <person name="Kallen N."/>
            <person name="Kersten P."/>
            <person name="Kohler A."/>
            <person name="Kuees U."/>
            <person name="Kumar T.K.A."/>
            <person name="Kuo A."/>
            <person name="LaButti K."/>
            <person name="Larrondo L.F."/>
            <person name="Lindquist E."/>
            <person name="Ling A."/>
            <person name="Lombard V."/>
            <person name="Lucas S."/>
            <person name="Lundell T."/>
            <person name="Martin R."/>
            <person name="McLaughlin D.J."/>
            <person name="Morgenstern I."/>
            <person name="Morin E."/>
            <person name="Murat C."/>
            <person name="Nagy L.G."/>
            <person name="Nolan M."/>
            <person name="Ohm R.A."/>
            <person name="Patyshakuliyeva A."/>
            <person name="Rokas A."/>
            <person name="Ruiz-Duenas F.J."/>
            <person name="Sabat G."/>
            <person name="Salamov A."/>
            <person name="Samejima M."/>
            <person name="Schmutz J."/>
            <person name="Slot J.C."/>
            <person name="St John F."/>
            <person name="Stenlid J."/>
            <person name="Sun H."/>
            <person name="Sun S."/>
            <person name="Syed K."/>
            <person name="Tsang A."/>
            <person name="Wiebenga A."/>
            <person name="Young D."/>
            <person name="Pisabarro A."/>
            <person name="Eastwood D.C."/>
            <person name="Martin F."/>
            <person name="Cullen D."/>
            <person name="Grigoriev I.V."/>
            <person name="Hibbett D.S."/>
        </authorList>
    </citation>
    <scope>NUCLEOTIDE SEQUENCE [LARGE SCALE GENOMIC DNA]</scope>
    <source>
        <strain evidence="4">RWD-64-598 SS2</strain>
    </source>
</reference>
<name>A0A5M3MYS9_CONPW</name>
<evidence type="ECO:0000313" key="3">
    <source>
        <dbReference type="EMBL" id="EIW84308.1"/>
    </source>
</evidence>
<evidence type="ECO:0000256" key="1">
    <source>
        <dbReference type="ARBA" id="ARBA00004123"/>
    </source>
</evidence>
<keyword evidence="4" id="KW-1185">Reference proteome</keyword>
<dbReference type="OrthoDB" id="5419315at2759"/>
<gene>
    <name evidence="3" type="ORF">CONPUDRAFT_100271</name>
</gene>
<dbReference type="PANTHER" id="PTHR37534">
    <property type="entry name" value="TRANSCRIPTIONAL ACTIVATOR PROTEIN UGA3"/>
    <property type="match status" value="1"/>
</dbReference>
<dbReference type="Proteomes" id="UP000053558">
    <property type="component" value="Unassembled WGS sequence"/>
</dbReference>